<evidence type="ECO:0000313" key="1">
    <source>
        <dbReference type="EMBL" id="AQP31141.1"/>
    </source>
</evidence>
<sequence length="999" mass="113256">MSDSKKDLITIKNDEPSQTSVNDCEAIARSNIESGQDGLLSDSSRLMGEAEVIDETVLTNADAVKEDTALTSYQDSQRTIVDSIAANVVKPVDANFIFPRGYFRVCERSVPIYSLELKGLLPSIYPVLRLDPANALVAFPYVNNKLSYARFIRYDLELQFKVLATNFHYGQIMVVWRSCYLPFVKARWQKTRSNMNVETVNGNWQPYGPYDSVYTASQLPNNVLPLTSGTSLTLTCPWNNIYQYVPTVDMLAPRFHSGLVDIYLLTPIMPTDIDAPLLQIFARFKNITGYGYRALDDPCATQDDYERIRTNWYYQYGEVASIDPKKASFIHIPYLEQTQGPNVTDMNLIFKDVYIPYNHVTTEYETYARWQQTKGRKYKEDTLENTEPVIAEGLVNKKEDSDTDKAKIPVVAKVEEDAQPQKEDEKEEKTTTEPITPAPLEVAESGEIDDMMEGITYSKNYTPGGLFAKILSSAGNALSYFGLSKPPDTRAVQRVINSAPPITNSIGPDFTVPTSYSNDGLIKNDKSQHSEKILITKMAETMTFLGYIYIDQNYKSWTHEFSPMYVIKSTANEAYLPLPAGYIGNRFTWWRGTLKYRFHFSSSSFVDCRFAIMLTYDESEFQPGIVPTQIVEVKGDAIAEGTLPFLHYTQWAPFHENIYRWKIKVSILDRPITWKNDEFNPVFATVWVGFGDFQVAQPSIASAEGILWGFGKWFEGNHPDPAMALPFHRNKETKDKRIKEIQDATASFVKEAREARRREVAESGPVPGSVSNNRVYDVGMNDIPQSVYHIAKRLVTSRSTTLVPFAPMPLIAKDGAYGSYDKIVTFNPNTTYFAALFRWVRGSTNFVSSDISETLDVPLVTGAYDMFAHSSTIYKNLPLLNELGMGLPVMKRFQESCIALRMPYRSDVPFLSGPHIAYVFDHQASFDGVHFYPLHVWFEPHEGQQGIWLVPRSEYNNYVTYAWGFGDDLCYNTFMGTPWVIALNHTSLDKSLYGPVSFT</sequence>
<dbReference type="InterPro" id="IPR029053">
    <property type="entry name" value="Viral_coat"/>
</dbReference>
<protein>
    <submittedName>
        <fullName evidence="1">Structural polyprotein</fullName>
    </submittedName>
</protein>
<dbReference type="Gene3D" id="2.60.120.20">
    <property type="match status" value="2"/>
</dbReference>
<dbReference type="EMBL" id="KX644943">
    <property type="protein sequence ID" value="AQP31141.1"/>
    <property type="molecule type" value="Genomic_RNA"/>
</dbReference>
<reference evidence="1" key="1">
    <citation type="journal article" date="2016" name="Sci. Rep.">
        <title>Novel highly divergent reassortant bat rotaviruses in Cameroon, without evidence of zoonosis.</title>
        <authorList>
            <person name="Yinda C.K."/>
            <person name="Zeller M."/>
            <person name="Conceicao-Neto N."/>
            <person name="Maes P."/>
            <person name="Deboutte W."/>
            <person name="Beller L."/>
            <person name="Heylen E."/>
            <person name="Ghogomu S.M."/>
            <person name="Van Ranst M."/>
            <person name="Matthijnssens J."/>
        </authorList>
    </citation>
    <scope>NUCLEOTIDE SEQUENCE</scope>
</reference>
<proteinExistence type="predicted"/>
<accession>A0A1S5VYT8</accession>
<organism evidence="1">
    <name type="scientific">Bat felisavirus</name>
    <dbReference type="NCBI Taxonomy" id="1958783"/>
    <lineage>
        <taxon>Viruses</taxon>
    </lineage>
</organism>
<name>A0A1S5VYT8_9VIRU</name>
<dbReference type="SUPFAM" id="SSF88633">
    <property type="entry name" value="Positive stranded ssRNA viruses"/>
    <property type="match status" value="2"/>
</dbReference>